<evidence type="ECO:0000256" key="4">
    <source>
        <dbReference type="ARBA" id="ARBA00023136"/>
    </source>
</evidence>
<reference evidence="7" key="1">
    <citation type="submission" date="2020-02" db="EMBL/GenBank/DDBJ databases">
        <authorList>
            <person name="Lichtner F.J."/>
        </authorList>
    </citation>
    <scope>NUCLEOTIDE SEQUENCE</scope>
    <source>
        <strain evidence="7">G10</strain>
    </source>
</reference>
<evidence type="ECO:0000256" key="1">
    <source>
        <dbReference type="ARBA" id="ARBA00004141"/>
    </source>
</evidence>
<evidence type="ECO:0000313" key="8">
    <source>
        <dbReference type="Proteomes" id="UP000701341"/>
    </source>
</evidence>
<feature type="transmembrane region" description="Helical" evidence="6">
    <location>
        <begin position="242"/>
        <end position="261"/>
    </location>
</feature>
<feature type="transmembrane region" description="Helical" evidence="6">
    <location>
        <begin position="153"/>
        <end position="175"/>
    </location>
</feature>
<name>A0A9P5GJC5_PENCR</name>
<evidence type="ECO:0000256" key="6">
    <source>
        <dbReference type="SAM" id="Phobius"/>
    </source>
</evidence>
<feature type="transmembrane region" description="Helical" evidence="6">
    <location>
        <begin position="114"/>
        <end position="133"/>
    </location>
</feature>
<accession>A0A9P5GJC5</accession>
<keyword evidence="8" id="KW-1185">Reference proteome</keyword>
<evidence type="ECO:0000256" key="3">
    <source>
        <dbReference type="ARBA" id="ARBA00022989"/>
    </source>
</evidence>
<keyword evidence="3 6" id="KW-1133">Transmembrane helix</keyword>
<evidence type="ECO:0000313" key="7">
    <source>
        <dbReference type="EMBL" id="KAF7522379.1"/>
    </source>
</evidence>
<evidence type="ECO:0000256" key="2">
    <source>
        <dbReference type="ARBA" id="ARBA00022692"/>
    </source>
</evidence>
<sequence>MASNTGAEVDFKLYRYTPSLVAAILFTILFVLATFYHLYQVVRTRSWYFIVFVIGGACYICRALAHNNKENIPLYSISTIMILLAPPLYAASIYMTLGRLIVHLNAEKLSMVPVKWLTIIFVSGDVIAFLMQAAGGGIMASGTLSAMTTGEHITIGGLVVQLVFFSVFIVAATIFHCRIRKSPTEKCFNPVRSSGVLQMPTWEIVMTGLYVASILILIRSIFRLIEYAQGNSGYLISHEAFLYVFDSTLMLFAMVAMSIFHPSKILSQSTKPLRSSRRSRSARKEQPLTREEV</sequence>
<feature type="transmembrane region" description="Helical" evidence="6">
    <location>
        <begin position="77"/>
        <end position="102"/>
    </location>
</feature>
<feature type="region of interest" description="Disordered" evidence="5">
    <location>
        <begin position="271"/>
        <end position="293"/>
    </location>
</feature>
<evidence type="ECO:0000256" key="5">
    <source>
        <dbReference type="SAM" id="MobiDB-lite"/>
    </source>
</evidence>
<comment type="caution">
    <text evidence="7">The sequence shown here is derived from an EMBL/GenBank/DDBJ whole genome shotgun (WGS) entry which is preliminary data.</text>
</comment>
<proteinExistence type="predicted"/>
<keyword evidence="4 6" id="KW-0472">Membrane</keyword>
<feature type="transmembrane region" description="Helical" evidence="6">
    <location>
        <begin position="20"/>
        <end position="39"/>
    </location>
</feature>
<dbReference type="PANTHER" id="PTHR31465:SF1">
    <property type="entry name" value="PROTEIN RTA1-RELATED"/>
    <property type="match status" value="1"/>
</dbReference>
<dbReference type="PANTHER" id="PTHR31465">
    <property type="entry name" value="PROTEIN RTA1-RELATED"/>
    <property type="match status" value="1"/>
</dbReference>
<dbReference type="GO" id="GO:0016020">
    <property type="term" value="C:membrane"/>
    <property type="evidence" value="ECO:0007669"/>
    <property type="project" value="UniProtKB-SubCell"/>
</dbReference>
<feature type="transmembrane region" description="Helical" evidence="6">
    <location>
        <begin position="202"/>
        <end position="222"/>
    </location>
</feature>
<dbReference type="Pfam" id="PF04479">
    <property type="entry name" value="RTA1"/>
    <property type="match status" value="1"/>
</dbReference>
<feature type="compositionally biased region" description="Basic and acidic residues" evidence="5">
    <location>
        <begin position="282"/>
        <end position="293"/>
    </location>
</feature>
<feature type="transmembrane region" description="Helical" evidence="6">
    <location>
        <begin position="46"/>
        <end position="65"/>
    </location>
</feature>
<gene>
    <name evidence="7" type="ORF">PCG10_007491</name>
</gene>
<comment type="subcellular location">
    <subcellularLocation>
        <location evidence="1">Membrane</location>
        <topology evidence="1">Multi-pass membrane protein</topology>
    </subcellularLocation>
</comment>
<dbReference type="InterPro" id="IPR007568">
    <property type="entry name" value="RTA1"/>
</dbReference>
<organism evidence="7 8">
    <name type="scientific">Penicillium crustosum</name>
    <name type="common">Blue mold fungus</name>
    <dbReference type="NCBI Taxonomy" id="36656"/>
    <lineage>
        <taxon>Eukaryota</taxon>
        <taxon>Fungi</taxon>
        <taxon>Dikarya</taxon>
        <taxon>Ascomycota</taxon>
        <taxon>Pezizomycotina</taxon>
        <taxon>Eurotiomycetes</taxon>
        <taxon>Eurotiomycetidae</taxon>
        <taxon>Eurotiales</taxon>
        <taxon>Aspergillaceae</taxon>
        <taxon>Penicillium</taxon>
    </lineage>
</organism>
<dbReference type="AlphaFoldDB" id="A0A9P5GJC5"/>
<dbReference type="EMBL" id="JAAOZQ010000053">
    <property type="protein sequence ID" value="KAF7522379.1"/>
    <property type="molecule type" value="Genomic_DNA"/>
</dbReference>
<dbReference type="Proteomes" id="UP000701341">
    <property type="component" value="Unassembled WGS sequence"/>
</dbReference>
<keyword evidence="2 6" id="KW-0812">Transmembrane</keyword>
<protein>
    <submittedName>
        <fullName evidence="7">Uncharacterized protein</fullName>
    </submittedName>
</protein>